<keyword evidence="1" id="KW-0812">Transmembrane</keyword>
<name>A0AA86TPU4_9EUKA</name>
<evidence type="ECO:0000256" key="1">
    <source>
        <dbReference type="SAM" id="Phobius"/>
    </source>
</evidence>
<reference evidence="3 4" key="2">
    <citation type="submission" date="2024-07" db="EMBL/GenBank/DDBJ databases">
        <authorList>
            <person name="Akdeniz Z."/>
        </authorList>
    </citation>
    <scope>NUCLEOTIDE SEQUENCE [LARGE SCALE GENOMIC DNA]</scope>
</reference>
<organism evidence="2">
    <name type="scientific">Hexamita inflata</name>
    <dbReference type="NCBI Taxonomy" id="28002"/>
    <lineage>
        <taxon>Eukaryota</taxon>
        <taxon>Metamonada</taxon>
        <taxon>Diplomonadida</taxon>
        <taxon>Hexamitidae</taxon>
        <taxon>Hexamitinae</taxon>
        <taxon>Hexamita</taxon>
    </lineage>
</organism>
<keyword evidence="4" id="KW-1185">Reference proteome</keyword>
<accession>A0AA86TPU4</accession>
<gene>
    <name evidence="3" type="ORF">HINF_LOCUS4272</name>
    <name evidence="2" type="ORF">HINF_LOCUS6708</name>
</gene>
<keyword evidence="1" id="KW-0472">Membrane</keyword>
<sequence>MSICDVNQLLLGDICVCASGFKFNANNECVQSCDPANYNYTDCNYLHIKIPIVAVYSFTAVLVFLAICLYIRFRIKEKKTQIAQKPVVIVPLNCENQTPINTEIV</sequence>
<reference evidence="2" key="1">
    <citation type="submission" date="2023-06" db="EMBL/GenBank/DDBJ databases">
        <authorList>
            <person name="Kurt Z."/>
        </authorList>
    </citation>
    <scope>NUCLEOTIDE SEQUENCE</scope>
</reference>
<dbReference type="AlphaFoldDB" id="A0AA86TPU4"/>
<dbReference type="EMBL" id="CAXDID020000008">
    <property type="protein sequence ID" value="CAL5977384.1"/>
    <property type="molecule type" value="Genomic_DNA"/>
</dbReference>
<keyword evidence="1" id="KW-1133">Transmembrane helix</keyword>
<comment type="caution">
    <text evidence="2">The sequence shown here is derived from an EMBL/GenBank/DDBJ whole genome shotgun (WGS) entry which is preliminary data.</text>
</comment>
<protein>
    <submittedName>
        <fullName evidence="3">Hypothetical_protein</fullName>
    </submittedName>
</protein>
<evidence type="ECO:0000313" key="2">
    <source>
        <dbReference type="EMBL" id="CAI9919063.1"/>
    </source>
</evidence>
<evidence type="ECO:0000313" key="4">
    <source>
        <dbReference type="Proteomes" id="UP001642409"/>
    </source>
</evidence>
<dbReference type="EMBL" id="CATOUU010000171">
    <property type="protein sequence ID" value="CAI9919063.1"/>
    <property type="molecule type" value="Genomic_DNA"/>
</dbReference>
<dbReference type="Proteomes" id="UP001642409">
    <property type="component" value="Unassembled WGS sequence"/>
</dbReference>
<proteinExistence type="predicted"/>
<feature type="transmembrane region" description="Helical" evidence="1">
    <location>
        <begin position="50"/>
        <end position="71"/>
    </location>
</feature>
<evidence type="ECO:0000313" key="3">
    <source>
        <dbReference type="EMBL" id="CAL5977384.1"/>
    </source>
</evidence>